<dbReference type="EMBL" id="AYUF01000486">
    <property type="protein sequence ID" value="ETK01290.1"/>
    <property type="molecule type" value="Genomic_DNA"/>
</dbReference>
<evidence type="ECO:0000259" key="8">
    <source>
        <dbReference type="Pfam" id="PF07715"/>
    </source>
</evidence>
<name>W2C282_9BACT</name>
<dbReference type="NCBIfam" id="TIGR04057">
    <property type="entry name" value="SusC_RagA_signa"/>
    <property type="match status" value="1"/>
</dbReference>
<evidence type="ECO:0000256" key="7">
    <source>
        <dbReference type="PROSITE-ProRule" id="PRU01360"/>
    </source>
</evidence>
<keyword evidence="6 7" id="KW-0998">Cell outer membrane</keyword>
<dbReference type="Pfam" id="PF13715">
    <property type="entry name" value="CarbopepD_reg_2"/>
    <property type="match status" value="1"/>
</dbReference>
<comment type="similarity">
    <text evidence="7">Belongs to the TonB-dependent receptor family.</text>
</comment>
<reference evidence="9 10" key="1">
    <citation type="submission" date="2013-11" db="EMBL/GenBank/DDBJ databases">
        <title>Single cell genomics of uncultured Tannerella BU063 (oral taxon 286).</title>
        <authorList>
            <person name="Beall C.J."/>
            <person name="Campbell A.G."/>
            <person name="Griffen A.L."/>
            <person name="Podar M."/>
            <person name="Leys E.J."/>
        </authorList>
    </citation>
    <scope>NUCLEOTIDE SEQUENCE [LARGE SCALE GENOMIC DNA]</scope>
    <source>
        <strain evidence="9">Cell 2</strain>
    </source>
</reference>
<organism evidence="9 10">
    <name type="scientific">Tannerella sp. oral taxon BU063 isolate Cell 2</name>
    <dbReference type="NCBI Taxonomy" id="1411148"/>
    <lineage>
        <taxon>Bacteria</taxon>
        <taxon>Pseudomonadati</taxon>
        <taxon>Bacteroidota</taxon>
        <taxon>Bacteroidia</taxon>
        <taxon>Bacteroidales</taxon>
        <taxon>Tannerellaceae</taxon>
        <taxon>Tannerella</taxon>
    </lineage>
</organism>
<dbReference type="PROSITE" id="PS52016">
    <property type="entry name" value="TONB_DEPENDENT_REC_3"/>
    <property type="match status" value="1"/>
</dbReference>
<dbReference type="SUPFAM" id="SSF56935">
    <property type="entry name" value="Porins"/>
    <property type="match status" value="1"/>
</dbReference>
<sequence>MTATQQKGIITGRIVDETGEPVVGANIVVKGTTTGTTTDLEGRFSLTVEGPNVTLVVSYVGYEQMELPAVAGSTLNLRLVPDCKMLDDLVVIGYGSKDKKSLTSSISSLKNDDIERLARSASTVDGMLGGAVKGVFSVQSSGAPGAGPLINVRGITSPIPRDKMTKQSNAPLYVIDGMPYFVEDNNLNPLLAISPYDIESVDILKDASATAIYGSRGANGVVIVKTRNGRKNEKMTIDAGYTLSVGNPIKEYSPLNPTEFRQLQGEIMDGTVRHIRENLGGMMDANMYAVLQSFGKVEATLDEDTYLYKLTAYNGLRDDVFGRANTNWNDEITHRNATTQQYYVSLRGGSAVTNYSVSLNAMDQEGLMKNDRLKHYGGRMAIDTEVSKWVKAGATLSYSGSARHSGNLREGFQEGLTAWRMRPDLPVRDEQGNFMRFDATPLYGVPIMSPNPVAVRDRKNRAVSSQFMGNGYADVTILEGLKAHAEVNVSVFGQRDRTFIPSHAQSLIPGVELKAELGEEYSTTTQTSANVRLDYNRSFGHHNLAVLLGVGADRTHYQLRTLSASDFFNESDMDNIGSANTYLPIMDAYARGGLNSTYARVSYDYAQRYLTELSLRSDASSKFGPNNRTAVFPAVSLGWRLGNEQFMAGARSWLDDLKLRLSWGKTGSTNVDDFSYLRYYSKGGRYGEKPGVWLERNLPNRDIRWEITTEYNGGIDFSFFDHRLYGSIDLYNRTTKGALVNSPYLAESGMNSYTSNLIDMSNRGFELELGGDIIRTADFTWSTSFNIASNRNKVLKLNGANLNSQMQDLIVEGEPVGVIKGFRAKGIAKDQTEIDRLNAQAAAKGYGAYQTSLGVGDYILEDVNGDGRITSDDRTVIGSPLPKFFGGWNHTLTYRNVDLSLFMQFSQGGKAFYSDVGLDLESTLGQSITRETFRRTWTPERRDALFPRLVYGQYSSYNAKTNDRMIYSTSYLRMKNITLTYRLPKAALRVVGVQSASVFAMVTNLFTLTAWPGLDPELVGSGIHRGQGNDADPYPLSRTVSFGVHLQF</sequence>
<dbReference type="GO" id="GO:0009279">
    <property type="term" value="C:cell outer membrane"/>
    <property type="evidence" value="ECO:0007669"/>
    <property type="project" value="UniProtKB-SubCell"/>
</dbReference>
<dbReference type="Proteomes" id="UP000018837">
    <property type="component" value="Unassembled WGS sequence"/>
</dbReference>
<dbReference type="InterPro" id="IPR012910">
    <property type="entry name" value="Plug_dom"/>
</dbReference>
<dbReference type="InterPro" id="IPR023997">
    <property type="entry name" value="TonB-dep_OMP_SusC/RagA_CS"/>
</dbReference>
<dbReference type="InterPro" id="IPR039426">
    <property type="entry name" value="TonB-dep_rcpt-like"/>
</dbReference>
<evidence type="ECO:0000256" key="1">
    <source>
        <dbReference type="ARBA" id="ARBA00004571"/>
    </source>
</evidence>
<dbReference type="InterPro" id="IPR037066">
    <property type="entry name" value="Plug_dom_sf"/>
</dbReference>
<keyword evidence="4 7" id="KW-0812">Transmembrane</keyword>
<dbReference type="Pfam" id="PF07715">
    <property type="entry name" value="Plug"/>
    <property type="match status" value="1"/>
</dbReference>
<dbReference type="NCBIfam" id="TIGR04056">
    <property type="entry name" value="OMP_RagA_SusC"/>
    <property type="match status" value="1"/>
</dbReference>
<evidence type="ECO:0000256" key="5">
    <source>
        <dbReference type="ARBA" id="ARBA00023136"/>
    </source>
</evidence>
<keyword evidence="3 7" id="KW-1134">Transmembrane beta strand</keyword>
<dbReference type="AlphaFoldDB" id="W2C282"/>
<keyword evidence="5 7" id="KW-0472">Membrane</keyword>
<dbReference type="SUPFAM" id="SSF49464">
    <property type="entry name" value="Carboxypeptidase regulatory domain-like"/>
    <property type="match status" value="1"/>
</dbReference>
<accession>W2C282</accession>
<evidence type="ECO:0000256" key="6">
    <source>
        <dbReference type="ARBA" id="ARBA00023237"/>
    </source>
</evidence>
<comment type="caution">
    <text evidence="9">The sequence shown here is derived from an EMBL/GenBank/DDBJ whole genome shotgun (WGS) entry which is preliminary data.</text>
</comment>
<dbReference type="Gene3D" id="2.60.40.1120">
    <property type="entry name" value="Carboxypeptidase-like, regulatory domain"/>
    <property type="match status" value="1"/>
</dbReference>
<evidence type="ECO:0000256" key="3">
    <source>
        <dbReference type="ARBA" id="ARBA00022452"/>
    </source>
</evidence>
<dbReference type="Gene3D" id="2.170.130.10">
    <property type="entry name" value="TonB-dependent receptor, plug domain"/>
    <property type="match status" value="1"/>
</dbReference>
<comment type="subcellular location">
    <subcellularLocation>
        <location evidence="1 7">Cell outer membrane</location>
        <topology evidence="1 7">Multi-pass membrane protein</topology>
    </subcellularLocation>
</comment>
<proteinExistence type="inferred from homology"/>
<evidence type="ECO:0000256" key="2">
    <source>
        <dbReference type="ARBA" id="ARBA00022448"/>
    </source>
</evidence>
<feature type="domain" description="TonB-dependent receptor plug" evidence="8">
    <location>
        <begin position="99"/>
        <end position="221"/>
    </location>
</feature>
<dbReference type="InterPro" id="IPR008969">
    <property type="entry name" value="CarboxyPept-like_regulatory"/>
</dbReference>
<dbReference type="Gene3D" id="2.40.170.20">
    <property type="entry name" value="TonB-dependent receptor, beta-barrel domain"/>
    <property type="match status" value="1"/>
</dbReference>
<gene>
    <name evidence="9" type="ORF">N425_10680</name>
</gene>
<dbReference type="InterPro" id="IPR023996">
    <property type="entry name" value="TonB-dep_OMP_SusC/RagA"/>
</dbReference>
<dbReference type="PATRIC" id="fig|1411148.3.peg.1733"/>
<protein>
    <recommendedName>
        <fullName evidence="8">TonB-dependent receptor plug domain-containing protein</fullName>
    </recommendedName>
</protein>
<evidence type="ECO:0000256" key="4">
    <source>
        <dbReference type="ARBA" id="ARBA00022692"/>
    </source>
</evidence>
<evidence type="ECO:0000313" key="10">
    <source>
        <dbReference type="Proteomes" id="UP000018837"/>
    </source>
</evidence>
<evidence type="ECO:0000313" key="9">
    <source>
        <dbReference type="EMBL" id="ETK01290.1"/>
    </source>
</evidence>
<dbReference type="InterPro" id="IPR036942">
    <property type="entry name" value="Beta-barrel_TonB_sf"/>
</dbReference>
<keyword evidence="2 7" id="KW-0813">Transport</keyword>